<dbReference type="AlphaFoldDB" id="A0A1H8D2J3"/>
<name>A0A1H8D2J3_9BACI</name>
<evidence type="ECO:0000256" key="6">
    <source>
        <dbReference type="SAM" id="Phobius"/>
    </source>
</evidence>
<keyword evidence="9" id="KW-1185">Reference proteome</keyword>
<dbReference type="Pfam" id="PF02687">
    <property type="entry name" value="FtsX"/>
    <property type="match status" value="1"/>
</dbReference>
<gene>
    <name evidence="8" type="ORF">SAMN05192533_10849</name>
</gene>
<feature type="transmembrane region" description="Helical" evidence="6">
    <location>
        <begin position="59"/>
        <end position="79"/>
    </location>
</feature>
<feature type="transmembrane region" description="Helical" evidence="6">
    <location>
        <begin position="228"/>
        <end position="252"/>
    </location>
</feature>
<proteinExistence type="predicted"/>
<dbReference type="InterPro" id="IPR052536">
    <property type="entry name" value="ABC-4_Integral_Memb_Prot"/>
</dbReference>
<evidence type="ECO:0000256" key="1">
    <source>
        <dbReference type="ARBA" id="ARBA00004651"/>
    </source>
</evidence>
<keyword evidence="3 6" id="KW-0812">Transmembrane</keyword>
<feature type="transmembrane region" description="Helical" evidence="6">
    <location>
        <begin position="196"/>
        <end position="216"/>
    </location>
</feature>
<evidence type="ECO:0000256" key="5">
    <source>
        <dbReference type="ARBA" id="ARBA00023136"/>
    </source>
</evidence>
<feature type="transmembrane region" description="Helical" evidence="6">
    <location>
        <begin position="273"/>
        <end position="301"/>
    </location>
</feature>
<evidence type="ECO:0000313" key="8">
    <source>
        <dbReference type="EMBL" id="SEN01445.1"/>
    </source>
</evidence>
<comment type="subcellular location">
    <subcellularLocation>
        <location evidence="1">Cell membrane</location>
        <topology evidence="1">Multi-pass membrane protein</topology>
    </subcellularLocation>
</comment>
<dbReference type="STRING" id="930146.SAMN05192533_10849"/>
<dbReference type="RefSeq" id="WP_090745774.1">
    <property type="nucleotide sequence ID" value="NZ_FOBW01000008.1"/>
</dbReference>
<feature type="domain" description="ABC3 transporter permease C-terminal" evidence="7">
    <location>
        <begin position="62"/>
        <end position="171"/>
    </location>
</feature>
<feature type="transmembrane region" description="Helical" evidence="6">
    <location>
        <begin position="20"/>
        <end position="39"/>
    </location>
</feature>
<evidence type="ECO:0000313" key="9">
    <source>
        <dbReference type="Proteomes" id="UP000198553"/>
    </source>
</evidence>
<evidence type="ECO:0000256" key="4">
    <source>
        <dbReference type="ARBA" id="ARBA00022989"/>
    </source>
</evidence>
<evidence type="ECO:0000256" key="2">
    <source>
        <dbReference type="ARBA" id="ARBA00022475"/>
    </source>
</evidence>
<dbReference type="EMBL" id="FOBW01000008">
    <property type="protein sequence ID" value="SEN01445.1"/>
    <property type="molecule type" value="Genomic_DNA"/>
</dbReference>
<keyword evidence="2" id="KW-1003">Cell membrane</keyword>
<dbReference type="InterPro" id="IPR003838">
    <property type="entry name" value="ABC3_permease_C"/>
</dbReference>
<accession>A0A1H8D2J3</accession>
<reference evidence="9" key="1">
    <citation type="submission" date="2016-10" db="EMBL/GenBank/DDBJ databases">
        <authorList>
            <person name="Varghese N."/>
            <person name="Submissions S."/>
        </authorList>
    </citation>
    <scope>NUCLEOTIDE SEQUENCE [LARGE SCALE GENOMIC DNA]</scope>
    <source>
        <strain evidence="9">B48,IBRC-M 10115,DSM 25386,CECT 8001</strain>
    </source>
</reference>
<feature type="transmembrane region" description="Helical" evidence="6">
    <location>
        <begin position="151"/>
        <end position="175"/>
    </location>
</feature>
<organism evidence="8 9">
    <name type="scientific">Mesobacillus persicus</name>
    <dbReference type="NCBI Taxonomy" id="930146"/>
    <lineage>
        <taxon>Bacteria</taxon>
        <taxon>Bacillati</taxon>
        <taxon>Bacillota</taxon>
        <taxon>Bacilli</taxon>
        <taxon>Bacillales</taxon>
        <taxon>Bacillaceae</taxon>
        <taxon>Mesobacillus</taxon>
    </lineage>
</organism>
<protein>
    <submittedName>
        <fullName evidence="8">FtsX-like permease family protein</fullName>
    </submittedName>
</protein>
<dbReference type="PANTHER" id="PTHR46795:SF3">
    <property type="entry name" value="ABC TRANSPORTER PERMEASE"/>
    <property type="match status" value="1"/>
</dbReference>
<dbReference type="PANTHER" id="PTHR46795">
    <property type="entry name" value="ABC TRANSPORTER PERMEASE-RELATED-RELATED"/>
    <property type="match status" value="1"/>
</dbReference>
<sequence>MTFNQVIWKMAKVQYKKYIFYYLCNSFAVMFFFMFSTVYFNKQVEEAKRLDGIQDALSIPGVALIVFTIFFISYAHNVFMKRRRSEFGLFMTLGMSQRDITRLLVLENGVIAVASIGSGFLAGAVFSRLFFMLLMSRVGLQEVMFHLSGKMFMYSLGAFLVVFLLSVGKSLVLTLRSSVILSMKSNRVAETIKMRSPIIGFLGFFIMVGSLLTLYVTYKDSAGSYLPLWTIGVLLGLYISLSQFTSFVIEGAKKFPGFYFRRMLFLSSLDYKFKQLTSIMMLVSVMTMVTIFYSTLLLTFYKSSEKDAIGNNPYDVAFYQTETKNNLPEEELDAVLHQPEHTIEEHLVLPIITHYEKLPYVEGVQPYYFMSLDDFNQLTSNTLTLEDKEYLYYINTEPEYGNVDVNQSFELTIENEKTSYVLKEKMVQKNINLLPETHEFVIVNQKEFDHLKTALNAYESKLHLINVSDWRQQPVLSGS</sequence>
<dbReference type="OrthoDB" id="1937696at2"/>
<dbReference type="GO" id="GO:0005886">
    <property type="term" value="C:plasma membrane"/>
    <property type="evidence" value="ECO:0007669"/>
    <property type="project" value="UniProtKB-SubCell"/>
</dbReference>
<evidence type="ECO:0000259" key="7">
    <source>
        <dbReference type="Pfam" id="PF02687"/>
    </source>
</evidence>
<keyword evidence="5 6" id="KW-0472">Membrane</keyword>
<keyword evidence="4 6" id="KW-1133">Transmembrane helix</keyword>
<dbReference type="Proteomes" id="UP000198553">
    <property type="component" value="Unassembled WGS sequence"/>
</dbReference>
<evidence type="ECO:0000256" key="3">
    <source>
        <dbReference type="ARBA" id="ARBA00022692"/>
    </source>
</evidence>
<feature type="transmembrane region" description="Helical" evidence="6">
    <location>
        <begin position="100"/>
        <end position="131"/>
    </location>
</feature>